<dbReference type="Pfam" id="PF02469">
    <property type="entry name" value="Fasciclin"/>
    <property type="match status" value="2"/>
</dbReference>
<feature type="chain" id="PRO_5003241765" description="FAS1 domain-containing protein" evidence="2">
    <location>
        <begin position="19"/>
        <end position="326"/>
    </location>
</feature>
<dbReference type="SMART" id="SM00554">
    <property type="entry name" value="FAS1"/>
    <property type="match status" value="2"/>
</dbReference>
<dbReference type="GO" id="GO:0031012">
    <property type="term" value="C:extracellular matrix"/>
    <property type="evidence" value="ECO:0000318"/>
    <property type="project" value="GO_Central"/>
</dbReference>
<protein>
    <recommendedName>
        <fullName evidence="3">FAS1 domain-containing protein</fullName>
    </recommendedName>
</protein>
<evidence type="ECO:0000313" key="5">
    <source>
        <dbReference type="Proteomes" id="UP000000305"/>
    </source>
</evidence>
<dbReference type="EMBL" id="GL732635">
    <property type="protein sequence ID" value="EFX69547.1"/>
    <property type="molecule type" value="Genomic_DNA"/>
</dbReference>
<evidence type="ECO:0000313" key="4">
    <source>
        <dbReference type="EMBL" id="EFX69547.1"/>
    </source>
</evidence>
<dbReference type="PANTHER" id="PTHR10900">
    <property type="entry name" value="PERIOSTIN-RELATED"/>
    <property type="match status" value="1"/>
</dbReference>
<dbReference type="FunFam" id="2.30.180.10:FF:000049">
    <property type="entry name" value="Uncharacterized protein"/>
    <property type="match status" value="1"/>
</dbReference>
<organism evidence="4 5">
    <name type="scientific">Daphnia pulex</name>
    <name type="common">Water flea</name>
    <dbReference type="NCBI Taxonomy" id="6669"/>
    <lineage>
        <taxon>Eukaryota</taxon>
        <taxon>Metazoa</taxon>
        <taxon>Ecdysozoa</taxon>
        <taxon>Arthropoda</taxon>
        <taxon>Crustacea</taxon>
        <taxon>Branchiopoda</taxon>
        <taxon>Diplostraca</taxon>
        <taxon>Cladocera</taxon>
        <taxon>Anomopoda</taxon>
        <taxon>Daphniidae</taxon>
        <taxon>Daphnia</taxon>
    </lineage>
</organism>
<feature type="domain" description="FAS1" evidence="3">
    <location>
        <begin position="195"/>
        <end position="324"/>
    </location>
</feature>
<dbReference type="OMA" id="DIMFNGG"/>
<accession>E9HFF1</accession>
<dbReference type="SUPFAM" id="SSF82153">
    <property type="entry name" value="FAS1 domain"/>
    <property type="match status" value="2"/>
</dbReference>
<dbReference type="AlphaFoldDB" id="E9HFF1"/>
<dbReference type="PANTHER" id="PTHR10900:SF120">
    <property type="entry name" value="MUCIN-5AC-RELATED"/>
    <property type="match status" value="1"/>
</dbReference>
<reference evidence="4 5" key="1">
    <citation type="journal article" date="2011" name="Science">
        <title>The ecoresponsive genome of Daphnia pulex.</title>
        <authorList>
            <person name="Colbourne J.K."/>
            <person name="Pfrender M.E."/>
            <person name="Gilbert D."/>
            <person name="Thomas W.K."/>
            <person name="Tucker A."/>
            <person name="Oakley T.H."/>
            <person name="Tokishita S."/>
            <person name="Aerts A."/>
            <person name="Arnold G.J."/>
            <person name="Basu M.K."/>
            <person name="Bauer D.J."/>
            <person name="Caceres C.E."/>
            <person name="Carmel L."/>
            <person name="Casola C."/>
            <person name="Choi J.H."/>
            <person name="Detter J.C."/>
            <person name="Dong Q."/>
            <person name="Dusheyko S."/>
            <person name="Eads B.D."/>
            <person name="Frohlich T."/>
            <person name="Geiler-Samerotte K.A."/>
            <person name="Gerlach D."/>
            <person name="Hatcher P."/>
            <person name="Jogdeo S."/>
            <person name="Krijgsveld J."/>
            <person name="Kriventseva E.V."/>
            <person name="Kultz D."/>
            <person name="Laforsch C."/>
            <person name="Lindquist E."/>
            <person name="Lopez J."/>
            <person name="Manak J.R."/>
            <person name="Muller J."/>
            <person name="Pangilinan J."/>
            <person name="Patwardhan R.P."/>
            <person name="Pitluck S."/>
            <person name="Pritham E.J."/>
            <person name="Rechtsteiner A."/>
            <person name="Rho M."/>
            <person name="Rogozin I.B."/>
            <person name="Sakarya O."/>
            <person name="Salamov A."/>
            <person name="Schaack S."/>
            <person name="Shapiro H."/>
            <person name="Shiga Y."/>
            <person name="Skalitzky C."/>
            <person name="Smith Z."/>
            <person name="Souvorov A."/>
            <person name="Sung W."/>
            <person name="Tang Z."/>
            <person name="Tsuchiya D."/>
            <person name="Tu H."/>
            <person name="Vos H."/>
            <person name="Wang M."/>
            <person name="Wolf Y.I."/>
            <person name="Yamagata H."/>
            <person name="Yamada T."/>
            <person name="Ye Y."/>
            <person name="Shaw J.R."/>
            <person name="Andrews J."/>
            <person name="Crease T.J."/>
            <person name="Tang H."/>
            <person name="Lucas S.M."/>
            <person name="Robertson H.M."/>
            <person name="Bork P."/>
            <person name="Koonin E.V."/>
            <person name="Zdobnov E.M."/>
            <person name="Grigoriev I.V."/>
            <person name="Lynch M."/>
            <person name="Boore J.L."/>
        </authorList>
    </citation>
    <scope>NUCLEOTIDE SEQUENCE [LARGE SCALE GENOMIC DNA]</scope>
</reference>
<keyword evidence="2" id="KW-0732">Signal</keyword>
<feature type="domain" description="FAS1" evidence="3">
    <location>
        <begin position="43"/>
        <end position="187"/>
    </location>
</feature>
<name>E9HFF1_DAPPU</name>
<dbReference type="GO" id="GO:0007155">
    <property type="term" value="P:cell adhesion"/>
    <property type="evidence" value="ECO:0000318"/>
    <property type="project" value="GO_Central"/>
</dbReference>
<keyword evidence="5" id="KW-1185">Reference proteome</keyword>
<dbReference type="HOGENOM" id="CLU_031281_1_0_1"/>
<dbReference type="PROSITE" id="PS50213">
    <property type="entry name" value="FAS1"/>
    <property type="match status" value="2"/>
</dbReference>
<dbReference type="GO" id="GO:0005615">
    <property type="term" value="C:extracellular space"/>
    <property type="evidence" value="ECO:0000318"/>
    <property type="project" value="GO_Central"/>
</dbReference>
<feature type="region of interest" description="Disordered" evidence="1">
    <location>
        <begin position="24"/>
        <end position="44"/>
    </location>
</feature>
<dbReference type="GO" id="GO:0050839">
    <property type="term" value="F:cell adhesion molecule binding"/>
    <property type="evidence" value="ECO:0000318"/>
    <property type="project" value="GO_Central"/>
</dbReference>
<dbReference type="InterPro" id="IPR036378">
    <property type="entry name" value="FAS1_dom_sf"/>
</dbReference>
<feature type="signal peptide" evidence="2">
    <location>
        <begin position="1"/>
        <end position="18"/>
    </location>
</feature>
<evidence type="ECO:0000259" key="3">
    <source>
        <dbReference type="PROSITE" id="PS50213"/>
    </source>
</evidence>
<dbReference type="KEGG" id="dpx:DAPPUDRAFT_300909"/>
<feature type="compositionally biased region" description="Polar residues" evidence="1">
    <location>
        <begin position="29"/>
        <end position="39"/>
    </location>
</feature>
<dbReference type="InterPro" id="IPR000782">
    <property type="entry name" value="FAS1_domain"/>
</dbReference>
<proteinExistence type="predicted"/>
<dbReference type="Gene3D" id="2.30.180.10">
    <property type="entry name" value="FAS1 domain"/>
    <property type="match status" value="2"/>
</dbReference>
<gene>
    <name evidence="4" type="ORF">DAPPUDRAFT_300909</name>
</gene>
<evidence type="ECO:0000256" key="2">
    <source>
        <dbReference type="SAM" id="SignalP"/>
    </source>
</evidence>
<dbReference type="Proteomes" id="UP000000305">
    <property type="component" value="Unassembled WGS sequence"/>
</dbReference>
<dbReference type="OrthoDB" id="286301at2759"/>
<sequence>MKFLFLIVSAGLFASTFAFTPANRHPENVPQQNPKSSSPVTPPLGKIPSVLKENGLTTLVDLITKAGLAQTLSGEGSFTVWAPTNEAFAAFATIDSSTLTAVLNDASSLKDVLTYHLVPFKISPTLIPSVHTELTLPSVQGEIVRINVYRKKGSSFSSETVVTVNGGLVITILQAGNGVIYVIDKVLNPKDLKLGNTQIEILRETGDFTTLVKMFDTLGITKISDKIRPKTLFAPTDAAFQALPSGVLEALFANKAEMGKLINKHTLSGTWYSNGLVSGPLPLFSGDTVKVVVSARGIRVGNANVIGADLSETEGVVHVIDAVIQL</sequence>
<dbReference type="FunFam" id="2.30.180.10:FF:000032">
    <property type="entry name" value="Fasciclin domain-containing protein, putative"/>
    <property type="match status" value="1"/>
</dbReference>
<dbReference type="PhylomeDB" id="E9HFF1"/>
<dbReference type="eggNOG" id="KOG1437">
    <property type="taxonomic scope" value="Eukaryota"/>
</dbReference>
<evidence type="ECO:0000256" key="1">
    <source>
        <dbReference type="SAM" id="MobiDB-lite"/>
    </source>
</evidence>
<dbReference type="GO" id="GO:0030198">
    <property type="term" value="P:extracellular matrix organization"/>
    <property type="evidence" value="ECO:0000318"/>
    <property type="project" value="GO_Central"/>
</dbReference>
<dbReference type="InterPro" id="IPR050904">
    <property type="entry name" value="Adhesion/Biosynth-related"/>
</dbReference>
<dbReference type="InParanoid" id="E9HFF1"/>